<comment type="caution">
    <text evidence="7">The sequence shown here is derived from an EMBL/GenBank/DDBJ whole genome shotgun (WGS) entry which is preliminary data.</text>
</comment>
<dbReference type="SUPFAM" id="SSF51905">
    <property type="entry name" value="FAD/NAD(P)-binding domain"/>
    <property type="match status" value="2"/>
</dbReference>
<organism evidence="7 8">
    <name type="scientific">Psychrobacter glacincola</name>
    <dbReference type="NCBI Taxonomy" id="56810"/>
    <lineage>
        <taxon>Bacteria</taxon>
        <taxon>Pseudomonadati</taxon>
        <taxon>Pseudomonadota</taxon>
        <taxon>Gammaproteobacteria</taxon>
        <taxon>Moraxellales</taxon>
        <taxon>Moraxellaceae</taxon>
        <taxon>Psychrobacter</taxon>
    </lineage>
</organism>
<dbReference type="Pfam" id="PF00743">
    <property type="entry name" value="FMO-like"/>
    <property type="match status" value="1"/>
</dbReference>
<dbReference type="PANTHER" id="PTHR43872">
    <property type="entry name" value="MONOOXYGENASE, PUTATIVE (AFU_ORTHOLOGUE AFUA_8G02570)-RELATED"/>
    <property type="match status" value="1"/>
</dbReference>
<dbReference type="RefSeq" id="WP_201562835.1">
    <property type="nucleotide sequence ID" value="NZ_CAJGZK010000010.1"/>
</dbReference>
<accession>A0ABW1W669</accession>
<dbReference type="PANTHER" id="PTHR43872:SF1">
    <property type="entry name" value="MONOOXYGENASE, PUTATIVE (AFU_ORTHOLOGUE AFUA_8G02570)-RELATED"/>
    <property type="match status" value="1"/>
</dbReference>
<protein>
    <submittedName>
        <fullName evidence="7">Flavin-containing monooxygenase</fullName>
        <ecNumber evidence="7">1.14.13.-</ecNumber>
    </submittedName>
</protein>
<reference evidence="8" key="1">
    <citation type="journal article" date="2019" name="Int. J. Syst. Evol. Microbiol.">
        <title>The Global Catalogue of Microorganisms (GCM) 10K type strain sequencing project: providing services to taxonomists for standard genome sequencing and annotation.</title>
        <authorList>
            <consortium name="The Broad Institute Genomics Platform"/>
            <consortium name="The Broad Institute Genome Sequencing Center for Infectious Disease"/>
            <person name="Wu L."/>
            <person name="Ma J."/>
        </authorList>
    </citation>
    <scope>NUCLEOTIDE SEQUENCE [LARGE SCALE GENOMIC DNA]</scope>
    <source>
        <strain evidence="8">CCM 2050</strain>
    </source>
</reference>
<evidence type="ECO:0000256" key="2">
    <source>
        <dbReference type="ARBA" id="ARBA00010139"/>
    </source>
</evidence>
<dbReference type="Proteomes" id="UP001596264">
    <property type="component" value="Unassembled WGS sequence"/>
</dbReference>
<evidence type="ECO:0000313" key="7">
    <source>
        <dbReference type="EMBL" id="MFC6380367.1"/>
    </source>
</evidence>
<evidence type="ECO:0000313" key="8">
    <source>
        <dbReference type="Proteomes" id="UP001596264"/>
    </source>
</evidence>
<sequence>MLDFTTARQAVKNRFKAKLYSSDTPADYEVLIIGAGIAGISMACHLQQQSSQKRHQGFFNGKSAKQKKHAKVNNSHRFLIVEKREDLGGTWDLFTYPGIRSDSDALTFGYSFRPWLDHKMLAKGADIKSYIADTAREFKVIEHIRYQHELQQLSWSSSSQQWTAMIKNYASGEVFTLTANFVVGATGYYDYESGYRPHFKDEEHFTGEIVHPQHWQDTQYDDKKVVVIGSGATAMTLIPALVDESSEQRAQHVTMLQRSPTYVASVPGDDHALDLLSGKFSPLSKAQAYTLLRTRNVMFQQGVYRTAMYAPKVIKALLNHRVKKELKGSGVDVAHFKPAYNPWEERLCAVPDSDLFQALHSKRAEVVTDTISHFTETGIALTSGKHLEADIIVTATGLKLQMLGGADLYVDGQPVDVGARMTYKAVLLEGVPNMAIMFGYTNASWTLKIDMACQYVLRLLNYMHKEGYKTVCPQAESEQEQVTRQVVMQPDTVLGALSAGYVSRAKDELPKQGDRYPWHVNNNYVTDRIMLKYRKIKDEWLQFSH</sequence>
<keyword evidence="4" id="KW-0274">FAD</keyword>
<evidence type="ECO:0000256" key="4">
    <source>
        <dbReference type="ARBA" id="ARBA00022827"/>
    </source>
</evidence>
<evidence type="ECO:0000256" key="1">
    <source>
        <dbReference type="ARBA" id="ARBA00001974"/>
    </source>
</evidence>
<dbReference type="Gene3D" id="3.50.50.60">
    <property type="entry name" value="FAD/NAD(P)-binding domain"/>
    <property type="match status" value="3"/>
</dbReference>
<proteinExistence type="inferred from homology"/>
<comment type="cofactor">
    <cofactor evidence="1">
        <name>FAD</name>
        <dbReference type="ChEBI" id="CHEBI:57692"/>
    </cofactor>
</comment>
<dbReference type="EMBL" id="JBHSTZ010000007">
    <property type="protein sequence ID" value="MFC6380367.1"/>
    <property type="molecule type" value="Genomic_DNA"/>
</dbReference>
<keyword evidence="3" id="KW-0285">Flavoprotein</keyword>
<dbReference type="InterPro" id="IPR051820">
    <property type="entry name" value="FAD-binding_MO"/>
</dbReference>
<keyword evidence="8" id="KW-1185">Reference proteome</keyword>
<keyword evidence="5 7" id="KW-0560">Oxidoreductase</keyword>
<name>A0ABW1W669_9GAMM</name>
<dbReference type="EC" id="1.14.13.-" evidence="7"/>
<evidence type="ECO:0000256" key="3">
    <source>
        <dbReference type="ARBA" id="ARBA00022630"/>
    </source>
</evidence>
<keyword evidence="6 7" id="KW-0503">Monooxygenase</keyword>
<dbReference type="InterPro" id="IPR036188">
    <property type="entry name" value="FAD/NAD-bd_sf"/>
</dbReference>
<gene>
    <name evidence="7" type="ORF">ACFP58_02610</name>
</gene>
<comment type="similarity">
    <text evidence="2">Belongs to the FAD-binding monooxygenase family.</text>
</comment>
<dbReference type="GO" id="GO:0004497">
    <property type="term" value="F:monooxygenase activity"/>
    <property type="evidence" value="ECO:0007669"/>
    <property type="project" value="UniProtKB-KW"/>
</dbReference>
<dbReference type="InterPro" id="IPR020946">
    <property type="entry name" value="Flavin_mOase-like"/>
</dbReference>
<evidence type="ECO:0000256" key="5">
    <source>
        <dbReference type="ARBA" id="ARBA00023002"/>
    </source>
</evidence>
<evidence type="ECO:0000256" key="6">
    <source>
        <dbReference type="ARBA" id="ARBA00023033"/>
    </source>
</evidence>